<comment type="similarity">
    <text evidence="9">Belongs to the 'phage' integrase family. XerC subfamily.</text>
</comment>
<dbReference type="InterPro" id="IPR011010">
    <property type="entry name" value="DNA_brk_join_enz"/>
</dbReference>
<keyword evidence="8 9" id="KW-0131">Cell cycle</keyword>
<dbReference type="InterPro" id="IPR004107">
    <property type="entry name" value="Integrase_SAM-like_N"/>
</dbReference>
<dbReference type="Gene3D" id="1.10.150.130">
    <property type="match status" value="1"/>
</dbReference>
<dbReference type="PANTHER" id="PTHR30349">
    <property type="entry name" value="PHAGE INTEGRASE-RELATED"/>
    <property type="match status" value="1"/>
</dbReference>
<evidence type="ECO:0000256" key="6">
    <source>
        <dbReference type="ARBA" id="ARBA00023125"/>
    </source>
</evidence>
<dbReference type="InterPro" id="IPR002104">
    <property type="entry name" value="Integrase_catalytic"/>
</dbReference>
<dbReference type="RefSeq" id="WP_172275818.1">
    <property type="nucleotide sequence ID" value="NZ_CASGMU010000008.1"/>
</dbReference>
<dbReference type="InterPro" id="IPR010998">
    <property type="entry name" value="Integrase_recombinase_N"/>
</dbReference>
<keyword evidence="6 9" id="KW-0238">DNA-binding</keyword>
<name>A0ABX2ARA5_9BACT</name>
<feature type="domain" description="Tyr recombinase" evidence="10">
    <location>
        <begin position="105"/>
        <end position="288"/>
    </location>
</feature>
<evidence type="ECO:0000256" key="7">
    <source>
        <dbReference type="ARBA" id="ARBA00023172"/>
    </source>
</evidence>
<keyword evidence="7 9" id="KW-0233">DNA recombination</keyword>
<dbReference type="InterPro" id="IPR023009">
    <property type="entry name" value="Tyrosine_recombinase_XerC/XerD"/>
</dbReference>
<dbReference type="PANTHER" id="PTHR30349:SF77">
    <property type="entry name" value="TYROSINE RECOMBINASE XERC"/>
    <property type="match status" value="1"/>
</dbReference>
<feature type="active site" evidence="9">
    <location>
        <position position="243"/>
    </location>
</feature>
<feature type="domain" description="Core-binding (CB)" evidence="11">
    <location>
        <begin position="1"/>
        <end position="84"/>
    </location>
</feature>
<dbReference type="EMBL" id="JABKKF010000008">
    <property type="protein sequence ID" value="NPD92486.1"/>
    <property type="molecule type" value="Genomic_DNA"/>
</dbReference>
<dbReference type="SUPFAM" id="SSF56349">
    <property type="entry name" value="DNA breaking-rejoining enzymes"/>
    <property type="match status" value="1"/>
</dbReference>
<dbReference type="PROSITE" id="PS51898">
    <property type="entry name" value="TYR_RECOMBINASE"/>
    <property type="match status" value="1"/>
</dbReference>
<feature type="active site" evidence="9">
    <location>
        <position position="266"/>
    </location>
</feature>
<comment type="subcellular location">
    <subcellularLocation>
        <location evidence="1 9">Cytoplasm</location>
    </subcellularLocation>
</comment>
<evidence type="ECO:0000256" key="8">
    <source>
        <dbReference type="ARBA" id="ARBA00023306"/>
    </source>
</evidence>
<keyword evidence="3 9" id="KW-0132">Cell division</keyword>
<comment type="caution">
    <text evidence="12">The sequence shown here is derived from an EMBL/GenBank/DDBJ whole genome shotgun (WGS) entry which is preliminary data.</text>
</comment>
<feature type="active site" evidence="9">
    <location>
        <position position="171"/>
    </location>
</feature>
<evidence type="ECO:0000313" key="12">
    <source>
        <dbReference type="EMBL" id="NPD92486.1"/>
    </source>
</evidence>
<keyword evidence="13" id="KW-1185">Reference proteome</keyword>
<evidence type="ECO:0000313" key="13">
    <source>
        <dbReference type="Proteomes" id="UP000714420"/>
    </source>
</evidence>
<feature type="active site" description="O-(3'-phospho-DNA)-tyrosine intermediate" evidence="9">
    <location>
        <position position="275"/>
    </location>
</feature>
<evidence type="ECO:0000259" key="10">
    <source>
        <dbReference type="PROSITE" id="PS51898"/>
    </source>
</evidence>
<keyword evidence="5 9" id="KW-0229">DNA integration</keyword>
<gene>
    <name evidence="9" type="primary">xerC</name>
    <name evidence="12" type="ORF">HPS56_09060</name>
</gene>
<evidence type="ECO:0000256" key="3">
    <source>
        <dbReference type="ARBA" id="ARBA00022618"/>
    </source>
</evidence>
<comment type="function">
    <text evidence="9">Site-specific tyrosine recombinase, which acts by catalyzing the cutting and rejoining of the recombining DNA molecules. The XerC-XerD complex is essential to convert dimers of the bacterial chromosome into monomers to permit their segregation at cell division. It also contributes to the segregational stability of plasmids.</text>
</comment>
<reference evidence="12 13" key="1">
    <citation type="submission" date="2020-05" db="EMBL/GenBank/DDBJ databases">
        <title>Distinct polysaccharide utilization as determinants for interspecies competition between intestinal Prevotella spp.</title>
        <authorList>
            <person name="Galvez E.J.C."/>
            <person name="Iljazovic A."/>
            <person name="Strowig T."/>
        </authorList>
    </citation>
    <scope>NUCLEOTIDE SEQUENCE [LARGE SCALE GENOMIC DNA]</scope>
    <source>
        <strain evidence="12 13">PMUR</strain>
    </source>
</reference>
<dbReference type="Pfam" id="PF00589">
    <property type="entry name" value="Phage_integrase"/>
    <property type="match status" value="1"/>
</dbReference>
<dbReference type="InterPro" id="IPR013762">
    <property type="entry name" value="Integrase-like_cat_sf"/>
</dbReference>
<organism evidence="12 13">
    <name type="scientific">Xylanibacter muris</name>
    <dbReference type="NCBI Taxonomy" id="2736290"/>
    <lineage>
        <taxon>Bacteria</taxon>
        <taxon>Pseudomonadati</taxon>
        <taxon>Bacteroidota</taxon>
        <taxon>Bacteroidia</taxon>
        <taxon>Bacteroidales</taxon>
        <taxon>Prevotellaceae</taxon>
        <taxon>Xylanibacter</taxon>
    </lineage>
</organism>
<dbReference type="InterPro" id="IPR044068">
    <property type="entry name" value="CB"/>
</dbReference>
<evidence type="ECO:0000256" key="4">
    <source>
        <dbReference type="ARBA" id="ARBA00022829"/>
    </source>
</evidence>
<dbReference type="Pfam" id="PF02899">
    <property type="entry name" value="Phage_int_SAM_1"/>
    <property type="match status" value="1"/>
</dbReference>
<evidence type="ECO:0000259" key="11">
    <source>
        <dbReference type="PROSITE" id="PS51900"/>
    </source>
</evidence>
<dbReference type="InterPro" id="IPR050090">
    <property type="entry name" value="Tyrosine_recombinase_XerCD"/>
</dbReference>
<protein>
    <recommendedName>
        <fullName evidence="9">Tyrosine recombinase XerC</fullName>
    </recommendedName>
</protein>
<comment type="subunit">
    <text evidence="9">Forms a cyclic heterotetrameric complex composed of two molecules of XerC and two molecules of XerD.</text>
</comment>
<accession>A0ABX2ARA5</accession>
<evidence type="ECO:0000256" key="5">
    <source>
        <dbReference type="ARBA" id="ARBA00022908"/>
    </source>
</evidence>
<dbReference type="HAMAP" id="MF_01808">
    <property type="entry name" value="Recomb_XerC_XerD"/>
    <property type="match status" value="1"/>
</dbReference>
<evidence type="ECO:0000256" key="1">
    <source>
        <dbReference type="ARBA" id="ARBA00004496"/>
    </source>
</evidence>
<sequence>MMIGQFLEYLRYERNKSVLTVQNYGEDLLRFELFFKKLDDHLSWESVDSDVIREWVDSMMDKGNSASSICRRLSALRTFFRFALLKGLVKSDPTRFVKNPKTERPLPQFLKEKEIEKLLDGEKIWDNTFDGVRDRTVIMTFYETGIRLSELISLDDVSVDFGRNLIKVTGKRNKQRIVPFGEGLAGTLRRYISLRDEVVDKRCNALFLSDKGLRLTKGQIQYMVRRHLGMVSTLKKRSPHVIRHTFATSLLNNGADIKSIKELLGHESVVTTEIYAHVTFEELKRIYKHAHPRA</sequence>
<dbReference type="PROSITE" id="PS51900">
    <property type="entry name" value="CB"/>
    <property type="match status" value="1"/>
</dbReference>
<dbReference type="Gene3D" id="1.10.443.10">
    <property type="entry name" value="Intergrase catalytic core"/>
    <property type="match status" value="1"/>
</dbReference>
<evidence type="ECO:0000256" key="9">
    <source>
        <dbReference type="HAMAP-Rule" id="MF_01808"/>
    </source>
</evidence>
<dbReference type="Proteomes" id="UP000714420">
    <property type="component" value="Unassembled WGS sequence"/>
</dbReference>
<keyword evidence="4 9" id="KW-0159">Chromosome partition</keyword>
<feature type="active site" evidence="9">
    <location>
        <position position="240"/>
    </location>
</feature>
<proteinExistence type="inferred from homology"/>
<keyword evidence="2 9" id="KW-0963">Cytoplasm</keyword>
<evidence type="ECO:0000256" key="2">
    <source>
        <dbReference type="ARBA" id="ARBA00022490"/>
    </source>
</evidence>
<feature type="active site" evidence="9">
    <location>
        <position position="147"/>
    </location>
</feature>